<dbReference type="RefSeq" id="WP_171778947.1">
    <property type="nucleotide sequence ID" value="NZ_CP045273.1"/>
</dbReference>
<sequence>MERAYELNNREEENKDIDTVSIDMFAGTGFFNDEKKKDEKPITQNASQSNEKITKTLKDEVTETTSGNKANKPKKLSKRQEAELAKIKEETDRLNEEQLAEELAKALREQLYTSVLKELETWPDIHFQRLEVNSYHTISADVSVEEKYIAMGGRYNDGNGFSKLPSVNFRNMNLEKAKTEFLKAVDKAIMKDMDRWERTKERFEAEKGLDQYKGRDDREIYRNIYGKLSFEDLKSSRKILEERNKKKNDQQKQAS</sequence>
<reference evidence="2 3" key="1">
    <citation type="submission" date="2019-10" db="EMBL/GenBank/DDBJ databases">
        <title>Complete genome sequences for adaption low water activity.</title>
        <authorList>
            <person name="Zhao L."/>
            <person name="Zhong J."/>
        </authorList>
    </citation>
    <scope>NUCLEOTIDE SEQUENCE [LARGE SCALE GENOMIC DNA]</scope>
    <source>
        <strain evidence="2 3">FDU301</strain>
        <plasmid evidence="3">pfdu301a</plasmid>
    </source>
</reference>
<dbReference type="EMBL" id="CP045273">
    <property type="protein sequence ID" value="QJX80947.1"/>
    <property type="molecule type" value="Genomic_DNA"/>
</dbReference>
<dbReference type="Proteomes" id="UP000501076">
    <property type="component" value="Plasmid pFDU301A"/>
</dbReference>
<organism evidence="2 3">
    <name type="scientific">Priestia megaterium</name>
    <name type="common">Bacillus megaterium</name>
    <dbReference type="NCBI Taxonomy" id="1404"/>
    <lineage>
        <taxon>Bacteria</taxon>
        <taxon>Bacillati</taxon>
        <taxon>Bacillota</taxon>
        <taxon>Bacilli</taxon>
        <taxon>Bacillales</taxon>
        <taxon>Bacillaceae</taxon>
        <taxon>Priestia</taxon>
    </lineage>
</organism>
<feature type="compositionally biased region" description="Basic and acidic residues" evidence="1">
    <location>
        <begin position="32"/>
        <end position="41"/>
    </location>
</feature>
<evidence type="ECO:0000256" key="1">
    <source>
        <dbReference type="SAM" id="MobiDB-lite"/>
    </source>
</evidence>
<evidence type="ECO:0000313" key="2">
    <source>
        <dbReference type="EMBL" id="QJX80947.1"/>
    </source>
</evidence>
<feature type="region of interest" description="Disordered" evidence="1">
    <location>
        <begin position="30"/>
        <end position="80"/>
    </location>
</feature>
<feature type="compositionally biased region" description="Basic and acidic residues" evidence="1">
    <location>
        <begin position="52"/>
        <end position="61"/>
    </location>
</feature>
<protein>
    <submittedName>
        <fullName evidence="2">Uncharacterized protein</fullName>
    </submittedName>
</protein>
<dbReference type="AlphaFoldDB" id="A0A6M6E8R1"/>
<geneLocation type="plasmid" evidence="3">
    <name>pfdu301a</name>
</geneLocation>
<name>A0A6M6E8R1_PRIMG</name>
<keyword evidence="2" id="KW-0614">Plasmid</keyword>
<feature type="compositionally biased region" description="Polar residues" evidence="1">
    <location>
        <begin position="42"/>
        <end position="51"/>
    </location>
</feature>
<gene>
    <name evidence="2" type="ORF">FDZ14_33185</name>
</gene>
<evidence type="ECO:0000313" key="3">
    <source>
        <dbReference type="Proteomes" id="UP000501076"/>
    </source>
</evidence>
<proteinExistence type="predicted"/>
<accession>A0A6M6E8R1</accession>